<dbReference type="RefSeq" id="WP_223989737.1">
    <property type="nucleotide sequence ID" value="NZ_CAJZAG010000006.1"/>
</dbReference>
<dbReference type="Proteomes" id="UP000706525">
    <property type="component" value="Unassembled WGS sequence"/>
</dbReference>
<keyword evidence="3" id="KW-1185">Reference proteome</keyword>
<keyword evidence="1" id="KW-1133">Transmembrane helix</keyword>
<evidence type="ECO:0000313" key="2">
    <source>
        <dbReference type="EMBL" id="CAG9174633.1"/>
    </source>
</evidence>
<feature type="transmembrane region" description="Helical" evidence="1">
    <location>
        <begin position="39"/>
        <end position="57"/>
    </location>
</feature>
<protein>
    <submittedName>
        <fullName evidence="2">Uncharacterized protein</fullName>
    </submittedName>
</protein>
<proteinExistence type="predicted"/>
<dbReference type="EMBL" id="CAJZAG010000006">
    <property type="protein sequence ID" value="CAG9174633.1"/>
    <property type="molecule type" value="Genomic_DNA"/>
</dbReference>
<evidence type="ECO:0000256" key="1">
    <source>
        <dbReference type="SAM" id="Phobius"/>
    </source>
</evidence>
<accession>A0ABN7YNF2</accession>
<organism evidence="2 3">
    <name type="scientific">Cupriavidus pampae</name>
    <dbReference type="NCBI Taxonomy" id="659251"/>
    <lineage>
        <taxon>Bacteria</taxon>
        <taxon>Pseudomonadati</taxon>
        <taxon>Pseudomonadota</taxon>
        <taxon>Betaproteobacteria</taxon>
        <taxon>Burkholderiales</taxon>
        <taxon>Burkholderiaceae</taxon>
        <taxon>Cupriavidus</taxon>
    </lineage>
</organism>
<comment type="caution">
    <text evidence="2">The sequence shown here is derived from an EMBL/GenBank/DDBJ whole genome shotgun (WGS) entry which is preliminary data.</text>
</comment>
<keyword evidence="1" id="KW-0472">Membrane</keyword>
<keyword evidence="1" id="KW-0812">Transmembrane</keyword>
<gene>
    <name evidence="2" type="ORF">LMG32289_03106</name>
</gene>
<evidence type="ECO:0000313" key="3">
    <source>
        <dbReference type="Proteomes" id="UP000706525"/>
    </source>
</evidence>
<reference evidence="2 3" key="1">
    <citation type="submission" date="2021-08" db="EMBL/GenBank/DDBJ databases">
        <authorList>
            <person name="Peeters C."/>
        </authorList>
    </citation>
    <scope>NUCLEOTIDE SEQUENCE [LARGE SCALE GENOMIC DNA]</scope>
    <source>
        <strain evidence="2 3">LMG 32289</strain>
    </source>
</reference>
<name>A0ABN7YNF2_9BURK</name>
<sequence length="111" mass="11710">MPATRASNLVAHLYGVLGLIPGIASLVAAYRPDAPWSELALLGAGWLAAGMFAVMVFRLATGLMRAGEDCGRLEAESKGLKRELDGRTSVLEYVVSVRQGSVRGATDYDGV</sequence>